<dbReference type="OrthoDB" id="720882at2759"/>
<dbReference type="AlphaFoldDB" id="A0A1E5W874"/>
<dbReference type="EMBL" id="LWDX02018208">
    <property type="protein sequence ID" value="OEL33603.1"/>
    <property type="molecule type" value="Genomic_DNA"/>
</dbReference>
<organism evidence="2 3">
    <name type="scientific">Dichanthelium oligosanthes</name>
    <dbReference type="NCBI Taxonomy" id="888268"/>
    <lineage>
        <taxon>Eukaryota</taxon>
        <taxon>Viridiplantae</taxon>
        <taxon>Streptophyta</taxon>
        <taxon>Embryophyta</taxon>
        <taxon>Tracheophyta</taxon>
        <taxon>Spermatophyta</taxon>
        <taxon>Magnoliopsida</taxon>
        <taxon>Liliopsida</taxon>
        <taxon>Poales</taxon>
        <taxon>Poaceae</taxon>
        <taxon>PACMAD clade</taxon>
        <taxon>Panicoideae</taxon>
        <taxon>Panicodae</taxon>
        <taxon>Paniceae</taxon>
        <taxon>Dichantheliinae</taxon>
        <taxon>Dichanthelium</taxon>
    </lineage>
</organism>
<feature type="compositionally biased region" description="Basic and acidic residues" evidence="1">
    <location>
        <begin position="28"/>
        <end position="37"/>
    </location>
</feature>
<reference evidence="2 3" key="1">
    <citation type="submission" date="2016-09" db="EMBL/GenBank/DDBJ databases">
        <title>The draft genome of Dichanthelium oligosanthes: A C3 panicoid grass species.</title>
        <authorList>
            <person name="Studer A.J."/>
            <person name="Schnable J.C."/>
            <person name="Brutnell T.P."/>
        </authorList>
    </citation>
    <scope>NUCLEOTIDE SEQUENCE [LARGE SCALE GENOMIC DNA]</scope>
    <source>
        <strain evidence="3">cv. Kellogg 1175</strain>
        <tissue evidence="2">Leaf</tissue>
    </source>
</reference>
<accession>A0A1E5W874</accession>
<evidence type="ECO:0000256" key="1">
    <source>
        <dbReference type="SAM" id="MobiDB-lite"/>
    </source>
</evidence>
<proteinExistence type="predicted"/>
<protein>
    <submittedName>
        <fullName evidence="2">Uncharacterized protein</fullName>
    </submittedName>
</protein>
<name>A0A1E5W874_9POAL</name>
<dbReference type="Proteomes" id="UP000095767">
    <property type="component" value="Unassembled WGS sequence"/>
</dbReference>
<sequence>MRMGPIPREELGRKQILERGVTSALALDRDAEGDFPTKHLTQGLLPNNDSTEDNLDEELEDDNYVLTRSREREEVDDDDVSQGSDEDEDEVDQPVLQPSQEDRPTRVVHQTTIGQPTPVAQLGHVVQPTPIGQQRLVATERVLDVPVFHSAPKKGYCDLGLHLTSLDHDSGEALIQKGMRFDSMEDVKFFLRDYSVCHHRLYDVVHSCLNLRYIMCCQQGCD</sequence>
<keyword evidence="3" id="KW-1185">Reference proteome</keyword>
<feature type="compositionally biased region" description="Acidic residues" evidence="1">
    <location>
        <begin position="50"/>
        <end position="63"/>
    </location>
</feature>
<feature type="region of interest" description="Disordered" evidence="1">
    <location>
        <begin position="28"/>
        <end position="106"/>
    </location>
</feature>
<feature type="compositionally biased region" description="Acidic residues" evidence="1">
    <location>
        <begin position="74"/>
        <end position="92"/>
    </location>
</feature>
<evidence type="ECO:0000313" key="2">
    <source>
        <dbReference type="EMBL" id="OEL33603.1"/>
    </source>
</evidence>
<comment type="caution">
    <text evidence="2">The sequence shown here is derived from an EMBL/GenBank/DDBJ whole genome shotgun (WGS) entry which is preliminary data.</text>
</comment>
<gene>
    <name evidence="2" type="ORF">BAE44_0005379</name>
</gene>
<evidence type="ECO:0000313" key="3">
    <source>
        <dbReference type="Proteomes" id="UP000095767"/>
    </source>
</evidence>